<evidence type="ECO:0000313" key="2">
    <source>
        <dbReference type="Proteomes" id="UP000565576"/>
    </source>
</evidence>
<accession>A0A7X0MCX7</accession>
<comment type="caution">
    <text evidence="1">The sequence shown here is derived from an EMBL/GenBank/DDBJ whole genome shotgun (WGS) entry which is preliminary data.</text>
</comment>
<protein>
    <submittedName>
        <fullName evidence="1">Uncharacterized protein</fullName>
    </submittedName>
</protein>
<dbReference type="AlphaFoldDB" id="A0A7X0MCX7"/>
<name>A0A7X0MCX7_9HYPH</name>
<evidence type="ECO:0000313" key="1">
    <source>
        <dbReference type="EMBL" id="MBB6486024.1"/>
    </source>
</evidence>
<gene>
    <name evidence="1" type="ORF">GGD46_003318</name>
</gene>
<organism evidence="1 2">
    <name type="scientific">Rhizobium lusitanum</name>
    <dbReference type="NCBI Taxonomy" id="293958"/>
    <lineage>
        <taxon>Bacteria</taxon>
        <taxon>Pseudomonadati</taxon>
        <taxon>Pseudomonadota</taxon>
        <taxon>Alphaproteobacteria</taxon>
        <taxon>Hyphomicrobiales</taxon>
        <taxon>Rhizobiaceae</taxon>
        <taxon>Rhizobium/Agrobacterium group</taxon>
        <taxon>Rhizobium</taxon>
    </lineage>
</organism>
<proteinExistence type="predicted"/>
<sequence>MLRPVSQETCLEHNVHGRGVRMASEGSRGMIVVVFAPANAPHE</sequence>
<dbReference type="Proteomes" id="UP000565576">
    <property type="component" value="Unassembled WGS sequence"/>
</dbReference>
<dbReference type="EMBL" id="JACHBG010000006">
    <property type="protein sequence ID" value="MBB6486024.1"/>
    <property type="molecule type" value="Genomic_DNA"/>
</dbReference>
<reference evidence="1 2" key="1">
    <citation type="submission" date="2020-08" db="EMBL/GenBank/DDBJ databases">
        <title>Genomic Encyclopedia of Type Strains, Phase IV (KMG-V): Genome sequencing to study the core and pangenomes of soil and plant-associated prokaryotes.</title>
        <authorList>
            <person name="Whitman W."/>
        </authorList>
    </citation>
    <scope>NUCLEOTIDE SEQUENCE [LARGE SCALE GENOMIC DNA]</scope>
    <source>
        <strain evidence="1 2">SEMIA 4060</strain>
    </source>
</reference>